<protein>
    <submittedName>
        <fullName evidence="1">Uncharacterized protein</fullName>
    </submittedName>
</protein>
<name>I9AG86_9BACE</name>
<dbReference type="HOGENOM" id="CLU_3408712_0_0_10"/>
<evidence type="ECO:0000313" key="1">
    <source>
        <dbReference type="EMBL" id="EIY86735.1"/>
    </source>
</evidence>
<organism evidence="1 2">
    <name type="scientific">Bacteroides xylanisolvens CL03T12C04</name>
    <dbReference type="NCBI Taxonomy" id="997892"/>
    <lineage>
        <taxon>Bacteria</taxon>
        <taxon>Pseudomonadati</taxon>
        <taxon>Bacteroidota</taxon>
        <taxon>Bacteroidia</taxon>
        <taxon>Bacteroidales</taxon>
        <taxon>Bacteroidaceae</taxon>
        <taxon>Bacteroides</taxon>
    </lineage>
</organism>
<accession>I9AG86</accession>
<reference evidence="1 2" key="1">
    <citation type="submission" date="2012-02" db="EMBL/GenBank/DDBJ databases">
        <title>The Genome Sequence of Bacteroides xylanisolvens CL03T12C04.</title>
        <authorList>
            <consortium name="The Broad Institute Genome Sequencing Platform"/>
            <person name="Earl A."/>
            <person name="Ward D."/>
            <person name="Feldgarden M."/>
            <person name="Gevers D."/>
            <person name="Zitomersky N.L."/>
            <person name="Coyne M.J."/>
            <person name="Comstock L.E."/>
            <person name="Young S.K."/>
            <person name="Zeng Q."/>
            <person name="Gargeya S."/>
            <person name="Fitzgerald M."/>
            <person name="Haas B."/>
            <person name="Abouelleil A."/>
            <person name="Alvarado L."/>
            <person name="Arachchi H.M."/>
            <person name="Berlin A."/>
            <person name="Chapman S.B."/>
            <person name="Gearin G."/>
            <person name="Goldberg J."/>
            <person name="Griggs A."/>
            <person name="Gujja S."/>
            <person name="Hansen M."/>
            <person name="Heiman D."/>
            <person name="Howarth C."/>
            <person name="Larimer J."/>
            <person name="Lui A."/>
            <person name="MacDonald P.J.P."/>
            <person name="McCowen C."/>
            <person name="Montmayeur A."/>
            <person name="Murphy C."/>
            <person name="Neiman D."/>
            <person name="Pearson M."/>
            <person name="Priest M."/>
            <person name="Roberts A."/>
            <person name="Saif S."/>
            <person name="Shea T."/>
            <person name="Sisk P."/>
            <person name="Stolte C."/>
            <person name="Sykes S."/>
            <person name="Wortman J."/>
            <person name="Nusbaum C."/>
            <person name="Birren B."/>
        </authorList>
    </citation>
    <scope>NUCLEOTIDE SEQUENCE [LARGE SCALE GENOMIC DNA]</scope>
    <source>
        <strain evidence="1 2">CL03T12C04</strain>
    </source>
</reference>
<dbReference type="EMBL" id="AGXE01000010">
    <property type="protein sequence ID" value="EIY86735.1"/>
    <property type="molecule type" value="Genomic_DNA"/>
</dbReference>
<proteinExistence type="predicted"/>
<sequence>MRFVYLMLIDLKLFMSMRIYVNSTYASPA</sequence>
<dbReference type="Proteomes" id="UP000003566">
    <property type="component" value="Unassembled WGS sequence"/>
</dbReference>
<comment type="caution">
    <text evidence="1">The sequence shown here is derived from an EMBL/GenBank/DDBJ whole genome shotgun (WGS) entry which is preliminary data.</text>
</comment>
<dbReference type="AlphaFoldDB" id="I9AG86"/>
<evidence type="ECO:0000313" key="2">
    <source>
        <dbReference type="Proteomes" id="UP000003566"/>
    </source>
</evidence>
<gene>
    <name evidence="1" type="ORF">HMPREF1074_01907</name>
</gene>